<accession>A0A328X0I2</accession>
<proteinExistence type="predicted"/>
<sequence length="248" mass="28400">MNIQFSKKILLIIFFISSAIFAQDKINQVDERGNKHGLWKGVYEDTKYPKYEGEFKNGKEVGVFTFFDNTKVKKIVATRDFSAKDGSCYTIVFNGKHKVSEGKLVNKIHEGEWRFYHLRSDTIMNLENYKNGKLHGVKKVFYNTGLIAEEVNYVEGIKNGPYKKVAENGIVLEETNFKNGEYHGPAIFREAAGGKYTVGEYKNGQSVGIWKFYDKDKLVKEENRSEKKKAKPKTVAGEAKRKVKALKQ</sequence>
<dbReference type="SUPFAM" id="SSF82185">
    <property type="entry name" value="Histone H3 K4-specific methyltransferase SET7/9 N-terminal domain"/>
    <property type="match status" value="2"/>
</dbReference>
<organism evidence="3 4">
    <name type="scientific">Flavobacterium lacus</name>
    <dbReference type="NCBI Taxonomy" id="1353778"/>
    <lineage>
        <taxon>Bacteria</taxon>
        <taxon>Pseudomonadati</taxon>
        <taxon>Bacteroidota</taxon>
        <taxon>Flavobacteriia</taxon>
        <taxon>Flavobacteriales</taxon>
        <taxon>Flavobacteriaceae</taxon>
        <taxon>Flavobacterium</taxon>
    </lineage>
</organism>
<dbReference type="AlphaFoldDB" id="A0A328X0I2"/>
<feature type="signal peptide" evidence="2">
    <location>
        <begin position="1"/>
        <end position="22"/>
    </location>
</feature>
<dbReference type="Gene3D" id="2.20.110.10">
    <property type="entry name" value="Histone H3 K4-specific methyltransferase SET7/9 N-terminal domain"/>
    <property type="match status" value="2"/>
</dbReference>
<keyword evidence="2" id="KW-0732">Signal</keyword>
<comment type="caution">
    <text evidence="3">The sequence shown here is derived from an EMBL/GenBank/DDBJ whole genome shotgun (WGS) entry which is preliminary data.</text>
</comment>
<gene>
    <name evidence="3" type="ORF">B0I10_10464</name>
</gene>
<reference evidence="3 4" key="1">
    <citation type="submission" date="2018-06" db="EMBL/GenBank/DDBJ databases">
        <title>Genomic Encyclopedia of Type Strains, Phase III (KMG-III): the genomes of soil and plant-associated and newly described type strains.</title>
        <authorList>
            <person name="Whitman W."/>
        </authorList>
    </citation>
    <scope>NUCLEOTIDE SEQUENCE [LARGE SCALE GENOMIC DNA]</scope>
    <source>
        <strain evidence="3 4">CGMCC 1.12504</strain>
    </source>
</reference>
<feature type="chain" id="PRO_5016335537" evidence="2">
    <location>
        <begin position="23"/>
        <end position="248"/>
    </location>
</feature>
<protein>
    <submittedName>
        <fullName evidence="3">Antitoxin component YwqK of YwqJK toxin-antitoxin module</fullName>
    </submittedName>
</protein>
<feature type="region of interest" description="Disordered" evidence="1">
    <location>
        <begin position="221"/>
        <end position="248"/>
    </location>
</feature>
<dbReference type="RefSeq" id="WP_181456896.1">
    <property type="nucleotide sequence ID" value="NZ_QLSV01000004.1"/>
</dbReference>
<dbReference type="EMBL" id="QLSV01000004">
    <property type="protein sequence ID" value="RAR48928.1"/>
    <property type="molecule type" value="Genomic_DNA"/>
</dbReference>
<dbReference type="Proteomes" id="UP000249518">
    <property type="component" value="Unassembled WGS sequence"/>
</dbReference>
<evidence type="ECO:0000256" key="2">
    <source>
        <dbReference type="SAM" id="SignalP"/>
    </source>
</evidence>
<evidence type="ECO:0000313" key="3">
    <source>
        <dbReference type="EMBL" id="RAR48928.1"/>
    </source>
</evidence>
<keyword evidence="4" id="KW-1185">Reference proteome</keyword>
<name>A0A328X0I2_9FLAO</name>
<evidence type="ECO:0000256" key="1">
    <source>
        <dbReference type="SAM" id="MobiDB-lite"/>
    </source>
</evidence>
<evidence type="ECO:0000313" key="4">
    <source>
        <dbReference type="Proteomes" id="UP000249518"/>
    </source>
</evidence>